<organism evidence="1 2">
    <name type="scientific">Pythium oligandrum</name>
    <name type="common">Mycoparasitic fungus</name>
    <dbReference type="NCBI Taxonomy" id="41045"/>
    <lineage>
        <taxon>Eukaryota</taxon>
        <taxon>Sar</taxon>
        <taxon>Stramenopiles</taxon>
        <taxon>Oomycota</taxon>
        <taxon>Peronosporomycetes</taxon>
        <taxon>Pythiales</taxon>
        <taxon>Pythiaceae</taxon>
        <taxon>Pythium</taxon>
    </lineage>
</organism>
<dbReference type="PANTHER" id="PTHR16219">
    <property type="entry name" value="AUGMIN SUBUNIT 4 FAMILY MEMBER"/>
    <property type="match status" value="1"/>
</dbReference>
<dbReference type="GO" id="GO:0007098">
    <property type="term" value="P:centrosome cycle"/>
    <property type="evidence" value="ECO:0007669"/>
    <property type="project" value="TreeGrafter"/>
</dbReference>
<dbReference type="InterPro" id="IPR029327">
    <property type="entry name" value="HAUS4"/>
</dbReference>
<gene>
    <name evidence="1" type="ORF">Poli38472_012703</name>
</gene>
<evidence type="ECO:0008006" key="3">
    <source>
        <dbReference type="Google" id="ProtNLM"/>
    </source>
</evidence>
<comment type="caution">
    <text evidence="1">The sequence shown here is derived from an EMBL/GenBank/DDBJ whole genome shotgun (WGS) entry which is preliminary data.</text>
</comment>
<keyword evidence="2" id="KW-1185">Reference proteome</keyword>
<name>A0A8K1CG29_PYTOL</name>
<dbReference type="Proteomes" id="UP000794436">
    <property type="component" value="Unassembled WGS sequence"/>
</dbReference>
<dbReference type="OrthoDB" id="166733at2759"/>
<dbReference type="GO" id="GO:0070652">
    <property type="term" value="C:HAUS complex"/>
    <property type="evidence" value="ECO:0007669"/>
    <property type="project" value="InterPro"/>
</dbReference>
<dbReference type="EMBL" id="SPLM01000076">
    <property type="protein sequence ID" value="TMW61512.1"/>
    <property type="molecule type" value="Genomic_DNA"/>
</dbReference>
<evidence type="ECO:0000313" key="2">
    <source>
        <dbReference type="Proteomes" id="UP000794436"/>
    </source>
</evidence>
<reference evidence="1" key="1">
    <citation type="submission" date="2019-03" db="EMBL/GenBank/DDBJ databases">
        <title>Long read genome sequence of the mycoparasitic Pythium oligandrum ATCC 38472 isolated from sugarbeet rhizosphere.</title>
        <authorList>
            <person name="Gaulin E."/>
        </authorList>
    </citation>
    <scope>NUCLEOTIDE SEQUENCE</scope>
    <source>
        <strain evidence="1">ATCC 38472_TT</strain>
    </source>
</reference>
<protein>
    <recommendedName>
        <fullName evidence="3">HAUS augmin-like complex subunit 4</fullName>
    </recommendedName>
</protein>
<proteinExistence type="predicted"/>
<evidence type="ECO:0000313" key="1">
    <source>
        <dbReference type="EMBL" id="TMW61512.1"/>
    </source>
</evidence>
<dbReference type="GO" id="GO:0051225">
    <property type="term" value="P:spindle assembly"/>
    <property type="evidence" value="ECO:0007669"/>
    <property type="project" value="InterPro"/>
</dbReference>
<accession>A0A8K1CG29</accession>
<dbReference type="GO" id="GO:0051011">
    <property type="term" value="F:microtubule minus-end binding"/>
    <property type="evidence" value="ECO:0007669"/>
    <property type="project" value="TreeGrafter"/>
</dbReference>
<dbReference type="Pfam" id="PF14735">
    <property type="entry name" value="HAUS4"/>
    <property type="match status" value="1"/>
</dbReference>
<sequence length="309" mass="35527">MQPVVLEAYYRVELLYTHVLALLNVSEPREHEHEHDDKATQLADLLLTVAQVERLLPTTTENDNGETTVLGVTPSVLHRATGLVDPRTTQFHQDSARLAVLPQVEDRLRDQCSELCDVMWPTLTDRARGTGSLSSSSSRTAPPLARQVMELPALLLELRARKTQKERDRRVLTQQLHAQLLDDIARLKELIHVVTKILVTYKQQDQPRVLQTKIEWLVAYSRAMRLRTKVLTSQLLVETYPPEHVELLTGAHEMLQGRRRRALEEREQMLAKLQLYRSADPEYQAIRQEYAAVLRSIEEKKTWIASLDV</sequence>
<dbReference type="PANTHER" id="PTHR16219:SF1">
    <property type="entry name" value="HAUS AUGMIN-LIKE COMPLEX SUBUNIT 4"/>
    <property type="match status" value="1"/>
</dbReference>
<dbReference type="AlphaFoldDB" id="A0A8K1CG29"/>